<dbReference type="OrthoDB" id="5343483at2759"/>
<feature type="region of interest" description="Disordered" evidence="1">
    <location>
        <begin position="1"/>
        <end position="37"/>
    </location>
</feature>
<gene>
    <name evidence="2" type="ORF">SAMD00023353_10400250</name>
</gene>
<dbReference type="Proteomes" id="UP000054516">
    <property type="component" value="Unassembled WGS sequence"/>
</dbReference>
<organism evidence="2">
    <name type="scientific">Rosellinia necatrix</name>
    <name type="common">White root-rot fungus</name>
    <dbReference type="NCBI Taxonomy" id="77044"/>
    <lineage>
        <taxon>Eukaryota</taxon>
        <taxon>Fungi</taxon>
        <taxon>Dikarya</taxon>
        <taxon>Ascomycota</taxon>
        <taxon>Pezizomycotina</taxon>
        <taxon>Sordariomycetes</taxon>
        <taxon>Xylariomycetidae</taxon>
        <taxon>Xylariales</taxon>
        <taxon>Xylariaceae</taxon>
        <taxon>Rosellinia</taxon>
    </lineage>
</organism>
<dbReference type="OMA" id="DQWRDPY"/>
<dbReference type="EMBL" id="DF977549">
    <property type="protein sequence ID" value="GAP93099.1"/>
    <property type="molecule type" value="Genomic_DNA"/>
</dbReference>
<sequence>MTAQPPNTSEFSHGPPYTENRPGKRRAKDPPSYSSAKRRRVFEITSVPLWYQPPHPLSVNGLLQSHCRTRLYVHPLQWTAQHLELLGYRFVRRTNRELTNHRAQHQPQSELQLPSEATILDIAQDLRTPSVRDWKAATVTRFLKGCNVIHLDSSRLRFYFKGRTVTTVPTSSIFSHRSNTASLAYLDLKCVGSKRDKSIGLVMSRKLEGPVWRIKETQQRRLIPPNEAEDPYIAGVLIALAQGLQHEHQHQHQKQSADRPNECLKPVPMELDPAVLPRQTATDFEVRLLALARDAQSLYFYTASIPSISLDMLDKPSHYHNANVVLISYHIIPLYPRKNLVPTMQSIISSL</sequence>
<accession>A0A1W2TWN0</accession>
<keyword evidence="3" id="KW-1185">Reference proteome</keyword>
<proteinExistence type="predicted"/>
<evidence type="ECO:0000256" key="1">
    <source>
        <dbReference type="SAM" id="MobiDB-lite"/>
    </source>
</evidence>
<protein>
    <submittedName>
        <fullName evidence="2">Uncharacterized protein</fullName>
    </submittedName>
</protein>
<reference evidence="2" key="1">
    <citation type="submission" date="2016-03" db="EMBL/GenBank/DDBJ databases">
        <title>Draft genome sequence of Rosellinia necatrix.</title>
        <authorList>
            <person name="Kanematsu S."/>
        </authorList>
    </citation>
    <scope>NUCLEOTIDE SEQUENCE [LARGE SCALE GENOMIC DNA]</scope>
    <source>
        <strain evidence="2">W97</strain>
    </source>
</reference>
<evidence type="ECO:0000313" key="2">
    <source>
        <dbReference type="EMBL" id="GAP93099.1"/>
    </source>
</evidence>
<evidence type="ECO:0000313" key="3">
    <source>
        <dbReference type="Proteomes" id="UP000054516"/>
    </source>
</evidence>
<feature type="compositionally biased region" description="Polar residues" evidence="1">
    <location>
        <begin position="1"/>
        <end position="11"/>
    </location>
</feature>
<dbReference type="AlphaFoldDB" id="A0A1W2TWN0"/>
<name>A0A1W2TWN0_ROSNE</name>